<comment type="caution">
    <text evidence="1">The sequence shown here is derived from an EMBL/GenBank/DDBJ whole genome shotgun (WGS) entry which is preliminary data.</text>
</comment>
<organism evidence="1 2">
    <name type="scientific">Marinobacter vinifirmus</name>
    <dbReference type="NCBI Taxonomy" id="355591"/>
    <lineage>
        <taxon>Bacteria</taxon>
        <taxon>Pseudomonadati</taxon>
        <taxon>Pseudomonadota</taxon>
        <taxon>Gammaproteobacteria</taxon>
        <taxon>Pseudomonadales</taxon>
        <taxon>Marinobacteraceae</taxon>
        <taxon>Marinobacter</taxon>
    </lineage>
</organism>
<dbReference type="RefSeq" id="WP_273131803.1">
    <property type="nucleotide sequence ID" value="NZ_VMRX01000002.1"/>
</dbReference>
<dbReference type="EMBL" id="VMRX01000002">
    <property type="protein sequence ID" value="TVT35966.1"/>
    <property type="molecule type" value="Genomic_DNA"/>
</dbReference>
<gene>
    <name evidence="1" type="ORF">FHK81_01755</name>
</gene>
<name>A0A558BHJ3_9GAMM</name>
<sequence>MRIGITQRVEVVASYGERRDCLDQQWFLFMEALGYTPIPIPNRLDDVQGWVRAAGIEGLILSGGNDLTHLPGAVNTAPERDQLEVELLSWAHESEVPVIGVCRGLQIMNVWLGGDLVPVEGHVAVRHPLVSSSEAKFCFQQCTEVNSYHGWGIASNGLAGALTPQCYSPEGHVEAFLHNRLAWAGIMWHPERESTFSDADSRLFNHILRGEACEH</sequence>
<dbReference type="InterPro" id="IPR029062">
    <property type="entry name" value="Class_I_gatase-like"/>
</dbReference>
<dbReference type="InterPro" id="IPR044668">
    <property type="entry name" value="PuuD-like"/>
</dbReference>
<dbReference type="Proteomes" id="UP000319142">
    <property type="component" value="Unassembled WGS sequence"/>
</dbReference>
<dbReference type="AlphaFoldDB" id="A0A558BHJ3"/>
<reference evidence="1 2" key="1">
    <citation type="submission" date="2019-07" db="EMBL/GenBank/DDBJ databases">
        <title>The pathways for chlorine oxyanion respiration interact through the shared metabolite chlorate.</title>
        <authorList>
            <person name="Barnum T.P."/>
            <person name="Cheng Y."/>
            <person name="Hill K.A."/>
            <person name="Lucas L.N."/>
            <person name="Carlson H.K."/>
            <person name="Coates J.D."/>
        </authorList>
    </citation>
    <scope>NUCLEOTIDE SEQUENCE [LARGE SCALE GENOMIC DNA]</scope>
    <source>
        <strain evidence="1">UCB</strain>
    </source>
</reference>
<protein>
    <submittedName>
        <fullName evidence="1">Glutamine amidotransferase</fullName>
    </submittedName>
</protein>
<dbReference type="GO" id="GO:0016811">
    <property type="term" value="F:hydrolase activity, acting on carbon-nitrogen (but not peptide) bonds, in linear amides"/>
    <property type="evidence" value="ECO:0007669"/>
    <property type="project" value="InterPro"/>
</dbReference>
<proteinExistence type="predicted"/>
<dbReference type="GO" id="GO:0005829">
    <property type="term" value="C:cytosol"/>
    <property type="evidence" value="ECO:0007669"/>
    <property type="project" value="TreeGrafter"/>
</dbReference>
<evidence type="ECO:0000313" key="1">
    <source>
        <dbReference type="EMBL" id="TVT35966.1"/>
    </source>
</evidence>
<dbReference type="PANTHER" id="PTHR43235">
    <property type="entry name" value="GLUTAMINE AMIDOTRANSFERASE PB2B2.05-RELATED"/>
    <property type="match status" value="1"/>
</dbReference>
<keyword evidence="1" id="KW-0808">Transferase</keyword>
<dbReference type="PROSITE" id="PS51273">
    <property type="entry name" value="GATASE_TYPE_1"/>
    <property type="match status" value="1"/>
</dbReference>
<dbReference type="SUPFAM" id="SSF52317">
    <property type="entry name" value="Class I glutamine amidotransferase-like"/>
    <property type="match status" value="1"/>
</dbReference>
<accession>A0A558BHJ3</accession>
<dbReference type="GO" id="GO:0016740">
    <property type="term" value="F:transferase activity"/>
    <property type="evidence" value="ECO:0007669"/>
    <property type="project" value="UniProtKB-KW"/>
</dbReference>
<dbReference type="Gene3D" id="3.40.50.880">
    <property type="match status" value="1"/>
</dbReference>
<dbReference type="InterPro" id="IPR011697">
    <property type="entry name" value="Peptidase_C26"/>
</dbReference>
<evidence type="ECO:0000313" key="2">
    <source>
        <dbReference type="Proteomes" id="UP000319142"/>
    </source>
</evidence>
<dbReference type="PANTHER" id="PTHR43235:SF1">
    <property type="entry name" value="GLUTAMINE AMIDOTRANSFERASE PB2B2.05-RELATED"/>
    <property type="match status" value="1"/>
</dbReference>
<dbReference type="Pfam" id="PF07722">
    <property type="entry name" value="Peptidase_C26"/>
    <property type="match status" value="1"/>
</dbReference>
<keyword evidence="1" id="KW-0315">Glutamine amidotransferase</keyword>